<dbReference type="EMBL" id="JAIOUQ010000009">
    <property type="protein sequence ID" value="MBZ2166200.1"/>
    <property type="molecule type" value="Genomic_DNA"/>
</dbReference>
<dbReference type="GO" id="GO:0016740">
    <property type="term" value="F:transferase activity"/>
    <property type="evidence" value="ECO:0007669"/>
    <property type="project" value="UniProtKB-KW"/>
</dbReference>
<accession>A0A8T5UYE5</accession>
<dbReference type="PANTHER" id="PTHR42811">
    <property type="entry name" value="SERINE ACETYLTRANSFERASE"/>
    <property type="match status" value="1"/>
</dbReference>
<dbReference type="AlphaFoldDB" id="A0A8T5UYE5"/>
<evidence type="ECO:0008006" key="4">
    <source>
        <dbReference type="Google" id="ProtNLM"/>
    </source>
</evidence>
<reference evidence="3" key="1">
    <citation type="journal article" date="2022" name="Microbiol. Resour. Announc.">
        <title>Draft Genome Sequence of a Methanogenic Archaeon from West Spitsbergen Permafrost.</title>
        <authorList>
            <person name="Trubitsyn V."/>
            <person name="Rivkina E."/>
            <person name="Shcherbakova V."/>
        </authorList>
    </citation>
    <scope>NUCLEOTIDE SEQUENCE [LARGE SCALE GENOMIC DNA]</scope>
    <source>
        <strain evidence="3">VT</strain>
    </source>
</reference>
<dbReference type="PROSITE" id="PS00101">
    <property type="entry name" value="HEXAPEP_TRANSFERASES"/>
    <property type="match status" value="1"/>
</dbReference>
<dbReference type="SUPFAM" id="SSF51161">
    <property type="entry name" value="Trimeric LpxA-like enzymes"/>
    <property type="match status" value="1"/>
</dbReference>
<dbReference type="Pfam" id="PF00132">
    <property type="entry name" value="Hexapep"/>
    <property type="match status" value="1"/>
</dbReference>
<dbReference type="InterPro" id="IPR001451">
    <property type="entry name" value="Hexapep"/>
</dbReference>
<dbReference type="InterPro" id="IPR011004">
    <property type="entry name" value="Trimer_LpxA-like_sf"/>
</dbReference>
<keyword evidence="1" id="KW-0808">Transferase</keyword>
<evidence type="ECO:0000256" key="1">
    <source>
        <dbReference type="ARBA" id="ARBA00022679"/>
    </source>
</evidence>
<organism evidence="2 3">
    <name type="scientific">Methanobacterium spitsbergense</name>
    <dbReference type="NCBI Taxonomy" id="2874285"/>
    <lineage>
        <taxon>Archaea</taxon>
        <taxon>Methanobacteriati</taxon>
        <taxon>Methanobacteriota</taxon>
        <taxon>Methanomada group</taxon>
        <taxon>Methanobacteria</taxon>
        <taxon>Methanobacteriales</taxon>
        <taxon>Methanobacteriaceae</taxon>
        <taxon>Methanobacterium</taxon>
    </lineage>
</organism>
<proteinExistence type="predicted"/>
<evidence type="ECO:0000313" key="2">
    <source>
        <dbReference type="EMBL" id="MBZ2166200.1"/>
    </source>
</evidence>
<keyword evidence="3" id="KW-1185">Reference proteome</keyword>
<evidence type="ECO:0000313" key="3">
    <source>
        <dbReference type="Proteomes" id="UP000825933"/>
    </source>
</evidence>
<dbReference type="Gene3D" id="2.160.10.10">
    <property type="entry name" value="Hexapeptide repeat proteins"/>
    <property type="match status" value="1"/>
</dbReference>
<dbReference type="InterPro" id="IPR018357">
    <property type="entry name" value="Hexapep_transf_CS"/>
</dbReference>
<sequence length="85" mass="8916">MGNIKLGKNCTVYQGVTIGAKLPFHKEYPKIGNNVYIGAGSTILGGITIGNNVTIGAKTMVLKDIPSNSIVIGNPAKITEKTKKT</sequence>
<comment type="caution">
    <text evidence="2">The sequence shown here is derived from an EMBL/GenBank/DDBJ whole genome shotgun (WGS) entry which is preliminary data.</text>
</comment>
<dbReference type="Proteomes" id="UP000825933">
    <property type="component" value="Unassembled WGS sequence"/>
</dbReference>
<name>A0A8T5UYE5_9EURY</name>
<gene>
    <name evidence="2" type="ORF">K8N75_09135</name>
</gene>
<protein>
    <recommendedName>
        <fullName evidence="4">Serine acetyltransferase</fullName>
    </recommendedName>
</protein>